<dbReference type="PANTHER" id="PTHR22779">
    <property type="entry name" value="SD17342P"/>
    <property type="match status" value="1"/>
</dbReference>
<evidence type="ECO:0008006" key="9">
    <source>
        <dbReference type="Google" id="ProtNLM"/>
    </source>
</evidence>
<keyword evidence="4 6" id="KW-1133">Transmembrane helix</keyword>
<comment type="caution">
    <text evidence="7">The sequence shown here is derived from an EMBL/GenBank/DDBJ whole genome shotgun (WGS) entry which is preliminary data.</text>
</comment>
<dbReference type="Pfam" id="PF10190">
    <property type="entry name" value="Tmemb_170"/>
    <property type="match status" value="1"/>
</dbReference>
<feature type="transmembrane region" description="Helical" evidence="6">
    <location>
        <begin position="47"/>
        <end position="70"/>
    </location>
</feature>
<accession>A0A8J2RBM7</accession>
<dbReference type="AlphaFoldDB" id="A0A8J2RBM7"/>
<dbReference type="Proteomes" id="UP000789390">
    <property type="component" value="Unassembled WGS sequence"/>
</dbReference>
<protein>
    <recommendedName>
        <fullName evidence="9">Transmembrane protein 170A</fullName>
    </recommendedName>
</protein>
<name>A0A8J2RBM7_9CRUS</name>
<dbReference type="InterPro" id="IPR019334">
    <property type="entry name" value="TMEM170A/B/YPR153W-like"/>
</dbReference>
<dbReference type="EMBL" id="CAKKLH010000019">
    <property type="protein sequence ID" value="CAH0099491.1"/>
    <property type="molecule type" value="Genomic_DNA"/>
</dbReference>
<keyword evidence="8" id="KW-1185">Reference proteome</keyword>
<evidence type="ECO:0000256" key="5">
    <source>
        <dbReference type="ARBA" id="ARBA00023136"/>
    </source>
</evidence>
<proteinExistence type="inferred from homology"/>
<evidence type="ECO:0000256" key="1">
    <source>
        <dbReference type="ARBA" id="ARBA00004141"/>
    </source>
</evidence>
<feature type="transmembrane region" description="Helical" evidence="6">
    <location>
        <begin position="82"/>
        <end position="106"/>
    </location>
</feature>
<keyword evidence="5 6" id="KW-0472">Membrane</keyword>
<comment type="subcellular location">
    <subcellularLocation>
        <location evidence="1">Membrane</location>
        <topology evidence="1">Multi-pass membrane protein</topology>
    </subcellularLocation>
</comment>
<organism evidence="7 8">
    <name type="scientific">Daphnia galeata</name>
    <dbReference type="NCBI Taxonomy" id="27404"/>
    <lineage>
        <taxon>Eukaryota</taxon>
        <taxon>Metazoa</taxon>
        <taxon>Ecdysozoa</taxon>
        <taxon>Arthropoda</taxon>
        <taxon>Crustacea</taxon>
        <taxon>Branchiopoda</taxon>
        <taxon>Diplostraca</taxon>
        <taxon>Cladocera</taxon>
        <taxon>Anomopoda</taxon>
        <taxon>Daphniidae</taxon>
        <taxon>Daphnia</taxon>
    </lineage>
</organism>
<dbReference type="OrthoDB" id="13807at2759"/>
<evidence type="ECO:0000313" key="8">
    <source>
        <dbReference type="Proteomes" id="UP000789390"/>
    </source>
</evidence>
<evidence type="ECO:0000256" key="4">
    <source>
        <dbReference type="ARBA" id="ARBA00022989"/>
    </source>
</evidence>
<evidence type="ECO:0000256" key="3">
    <source>
        <dbReference type="ARBA" id="ARBA00022692"/>
    </source>
</evidence>
<evidence type="ECO:0000256" key="6">
    <source>
        <dbReference type="SAM" id="Phobius"/>
    </source>
</evidence>
<gene>
    <name evidence="7" type="ORF">DGAL_LOCUS1630</name>
</gene>
<keyword evidence="3 6" id="KW-0812">Transmembrane</keyword>
<dbReference type="PANTHER" id="PTHR22779:SF6">
    <property type="entry name" value="SD17342P"/>
    <property type="match status" value="1"/>
</dbReference>
<comment type="similarity">
    <text evidence="2">Belongs to the TMEM170 family.</text>
</comment>
<evidence type="ECO:0000256" key="2">
    <source>
        <dbReference type="ARBA" id="ARBA00006325"/>
    </source>
</evidence>
<sequence length="141" mass="15705">MQLTMIQTPISPDGTQSSGSNMDFILEKIWNKPNAPLEEFFEMWYNVFLWAMFSSIFIHSVAAIIAFLTLRKHAVGRFYSIIILLMGVVTPLTTGAVTSAVVSFVYENSGLVMARWHVALWGVGQTFCGACFGFTRILAVL</sequence>
<evidence type="ECO:0000313" key="7">
    <source>
        <dbReference type="EMBL" id="CAH0099491.1"/>
    </source>
</evidence>
<feature type="transmembrane region" description="Helical" evidence="6">
    <location>
        <begin position="118"/>
        <end position="139"/>
    </location>
</feature>
<reference evidence="7" key="1">
    <citation type="submission" date="2021-11" db="EMBL/GenBank/DDBJ databases">
        <authorList>
            <person name="Schell T."/>
        </authorList>
    </citation>
    <scope>NUCLEOTIDE SEQUENCE</scope>
    <source>
        <strain evidence="7">M5</strain>
    </source>
</reference>
<dbReference type="GO" id="GO:0016020">
    <property type="term" value="C:membrane"/>
    <property type="evidence" value="ECO:0007669"/>
    <property type="project" value="UniProtKB-SubCell"/>
</dbReference>